<protein>
    <recommendedName>
        <fullName evidence="4">DUF4190 domain-containing protein</fullName>
    </recommendedName>
</protein>
<evidence type="ECO:0000313" key="3">
    <source>
        <dbReference type="Proteomes" id="UP000830158"/>
    </source>
</evidence>
<organism evidence="2 3">
    <name type="scientific">Amycolatopsis thermalba</name>
    <dbReference type="NCBI Taxonomy" id="944492"/>
    <lineage>
        <taxon>Bacteria</taxon>
        <taxon>Bacillati</taxon>
        <taxon>Actinomycetota</taxon>
        <taxon>Actinomycetes</taxon>
        <taxon>Pseudonocardiales</taxon>
        <taxon>Pseudonocardiaceae</taxon>
        <taxon>Amycolatopsis</taxon>
    </lineage>
</organism>
<keyword evidence="1" id="KW-0472">Membrane</keyword>
<proteinExistence type="predicted"/>
<feature type="transmembrane region" description="Helical" evidence="1">
    <location>
        <begin position="26"/>
        <end position="59"/>
    </location>
</feature>
<dbReference type="RefSeq" id="WP_116112718.1">
    <property type="nucleotide sequence ID" value="NZ_CP091196.1"/>
</dbReference>
<evidence type="ECO:0000256" key="1">
    <source>
        <dbReference type="SAM" id="Phobius"/>
    </source>
</evidence>
<dbReference type="EMBL" id="CP091196">
    <property type="protein sequence ID" value="UQS23036.1"/>
    <property type="molecule type" value="Genomic_DNA"/>
</dbReference>
<feature type="transmembrane region" description="Helical" evidence="1">
    <location>
        <begin position="71"/>
        <end position="98"/>
    </location>
</feature>
<keyword evidence="1" id="KW-0812">Transmembrane</keyword>
<evidence type="ECO:0000313" key="2">
    <source>
        <dbReference type="EMBL" id="UQS23036.1"/>
    </source>
</evidence>
<sequence length="205" mass="20742">MTHPPYASPAPTPAPPKNGLGTAGFVLGLVGLVFAFIPLVGVVAWPLVIIGLILSLVGLSRATKGAATNKGLAIAGVVCSAVGLVVCILWAAVFGAAVDEVNDSTPTSGDPAAAAHQILLEVTTGQRSNLNWTSGLSVNNQEIVEAGQTWSRTLGVEDLGFTSITVTPVTTDIDAQPNSCKITVDGKPVAENSNIVAAICSYPGG</sequence>
<evidence type="ECO:0008006" key="4">
    <source>
        <dbReference type="Google" id="ProtNLM"/>
    </source>
</evidence>
<reference evidence="2" key="1">
    <citation type="submission" date="2022-01" db="EMBL/GenBank/DDBJ databases">
        <title>PSI-footprinting approach for the identification of protein synthesis inhibitor producers.</title>
        <authorList>
            <person name="Handel F."/>
            <person name="Kulik A."/>
            <person name="Wex K.W."/>
            <person name="Berscheid A."/>
            <person name="Saur J.S."/>
            <person name="Winkler A."/>
            <person name="Wibberg D."/>
            <person name="Kalinowski J."/>
            <person name="Broetz-Oesterhelt H."/>
            <person name="Mast Y."/>
        </authorList>
    </citation>
    <scope>NUCLEOTIDE SEQUENCE</scope>
    <source>
        <strain evidence="2">KNN 49.3e</strain>
    </source>
</reference>
<dbReference type="InterPro" id="IPR038468">
    <property type="entry name" value="MmpS_C"/>
</dbReference>
<name>A0ABY4NSL1_9PSEU</name>
<dbReference type="Gene3D" id="2.60.40.2880">
    <property type="entry name" value="MmpS1-5, C-terminal soluble domain"/>
    <property type="match status" value="1"/>
</dbReference>
<gene>
    <name evidence="2" type="ORF">L1857_09510</name>
</gene>
<accession>A0ABY4NSL1</accession>
<dbReference type="Proteomes" id="UP000830158">
    <property type="component" value="Chromosome"/>
</dbReference>
<keyword evidence="1" id="KW-1133">Transmembrane helix</keyword>
<keyword evidence="3" id="KW-1185">Reference proteome</keyword>